<keyword evidence="2" id="KW-0547">Nucleotide-binding</keyword>
<dbReference type="Gene3D" id="3.40.50.300">
    <property type="entry name" value="P-loop containing nucleotide triphosphate hydrolases"/>
    <property type="match status" value="1"/>
</dbReference>
<dbReference type="GO" id="GO:0016887">
    <property type="term" value="F:ATP hydrolysis activity"/>
    <property type="evidence" value="ECO:0007669"/>
    <property type="project" value="InterPro"/>
</dbReference>
<dbReference type="AlphaFoldDB" id="A0A6C8Z0P9"/>
<dbReference type="InterPro" id="IPR003439">
    <property type="entry name" value="ABC_transporter-like_ATP-bd"/>
</dbReference>
<proteinExistence type="predicted"/>
<accession>A0A6C8Z0P9</accession>
<dbReference type="SUPFAM" id="SSF52540">
    <property type="entry name" value="P-loop containing nucleoside triphosphate hydrolases"/>
    <property type="match status" value="1"/>
</dbReference>
<feature type="non-terminal residue" evidence="2">
    <location>
        <position position="1"/>
    </location>
</feature>
<gene>
    <name evidence="2" type="ORF">AU613_27230</name>
</gene>
<protein>
    <submittedName>
        <fullName evidence="2">ATP-binding cassette domain-containing protein</fullName>
    </submittedName>
</protein>
<evidence type="ECO:0000259" key="1">
    <source>
        <dbReference type="Pfam" id="PF00005"/>
    </source>
</evidence>
<organism evidence="2">
    <name type="scientific">Salmonella typhimurium</name>
    <dbReference type="NCBI Taxonomy" id="90371"/>
    <lineage>
        <taxon>Bacteria</taxon>
        <taxon>Pseudomonadati</taxon>
        <taxon>Pseudomonadota</taxon>
        <taxon>Gammaproteobacteria</taxon>
        <taxon>Enterobacterales</taxon>
        <taxon>Enterobacteriaceae</taxon>
        <taxon>Salmonella</taxon>
    </lineage>
</organism>
<dbReference type="Pfam" id="PF00005">
    <property type="entry name" value="ABC_tran"/>
    <property type="match status" value="1"/>
</dbReference>
<name>A0A6C8Z0P9_SALTM</name>
<dbReference type="Proteomes" id="UP000885258">
    <property type="component" value="Unassembled WGS sequence"/>
</dbReference>
<reference evidence="2" key="1">
    <citation type="submission" date="2018-08" db="EMBL/GenBank/DDBJ databases">
        <authorList>
            <person name="Ashton P.M."/>
            <person name="Dallman T."/>
            <person name="Nair S."/>
            <person name="De Pinna E."/>
            <person name="Peters T."/>
            <person name="Grant K."/>
        </authorList>
    </citation>
    <scope>NUCLEOTIDE SEQUENCE [LARGE SCALE GENOMIC DNA]</scope>
    <source>
        <strain evidence="2">29290</strain>
    </source>
</reference>
<feature type="non-terminal residue" evidence="2">
    <location>
        <position position="141"/>
    </location>
</feature>
<evidence type="ECO:0000313" key="2">
    <source>
        <dbReference type="EMBL" id="MIT52496.1"/>
    </source>
</evidence>
<feature type="domain" description="ABC transporter" evidence="1">
    <location>
        <begin position="102"/>
        <end position="141"/>
    </location>
</feature>
<comment type="caution">
    <text evidence="2">The sequence shown here is derived from an EMBL/GenBank/DDBJ whole genome shotgun (WGS) entry which is preliminary data.</text>
</comment>
<dbReference type="GO" id="GO:0005524">
    <property type="term" value="F:ATP binding"/>
    <property type="evidence" value="ECO:0007669"/>
    <property type="project" value="UniProtKB-KW"/>
</dbReference>
<dbReference type="InterPro" id="IPR027417">
    <property type="entry name" value="P-loop_NTPase"/>
</dbReference>
<dbReference type="EMBL" id="RSUA01000222">
    <property type="protein sequence ID" value="MIT52496.1"/>
    <property type="molecule type" value="Genomic_DNA"/>
</dbReference>
<keyword evidence="2" id="KW-0067">ATP-binding</keyword>
<sequence>LVISVPMLLALFLGIMGMTDLLAPLVTHSLALGNSLAAKHQLNELLNPSLQSNHHLTPDLTHNLTYLAPLPIDVARLNAPLTLTLTINQLAAKMPQAIVGFKAISLTATQGIPVLITGRSGAGKSTLLQVLAHELAPQQGS</sequence>